<reference evidence="5" key="1">
    <citation type="submission" date="2021-02" db="EMBL/GenBank/DDBJ databases">
        <authorList>
            <person name="Nowell W R."/>
        </authorList>
    </citation>
    <scope>NUCLEOTIDE SEQUENCE</scope>
</reference>
<dbReference type="Gene3D" id="1.25.40.20">
    <property type="entry name" value="Ankyrin repeat-containing domain"/>
    <property type="match status" value="1"/>
</dbReference>
<evidence type="ECO:0000313" key="4">
    <source>
        <dbReference type="EMBL" id="CAF1167872.1"/>
    </source>
</evidence>
<proteinExistence type="predicted"/>
<dbReference type="GO" id="GO:0031436">
    <property type="term" value="C:BRCA1-BARD1 complex"/>
    <property type="evidence" value="ECO:0007669"/>
    <property type="project" value="TreeGrafter"/>
</dbReference>
<evidence type="ECO:0000256" key="3">
    <source>
        <dbReference type="PROSITE-ProRule" id="PRU00023"/>
    </source>
</evidence>
<dbReference type="Pfam" id="PF12796">
    <property type="entry name" value="Ank_2"/>
    <property type="match status" value="1"/>
</dbReference>
<evidence type="ECO:0000313" key="5">
    <source>
        <dbReference type="EMBL" id="CAF1420229.1"/>
    </source>
</evidence>
<evidence type="ECO:0000256" key="2">
    <source>
        <dbReference type="ARBA" id="ARBA00023043"/>
    </source>
</evidence>
<dbReference type="EMBL" id="CAJNOH010001043">
    <property type="protein sequence ID" value="CAF1167872.1"/>
    <property type="molecule type" value="Genomic_DNA"/>
</dbReference>
<dbReference type="InterPro" id="IPR036770">
    <property type="entry name" value="Ankyrin_rpt-contain_sf"/>
</dbReference>
<keyword evidence="1" id="KW-0677">Repeat</keyword>
<comment type="caution">
    <text evidence="5">The sequence shown here is derived from an EMBL/GenBank/DDBJ whole genome shotgun (WGS) entry which is preliminary data.</text>
</comment>
<dbReference type="SMART" id="SM00248">
    <property type="entry name" value="ANK"/>
    <property type="match status" value="2"/>
</dbReference>
<dbReference type="GO" id="GO:0085020">
    <property type="term" value="P:protein K6-linked ubiquitination"/>
    <property type="evidence" value="ECO:0007669"/>
    <property type="project" value="TreeGrafter"/>
</dbReference>
<feature type="repeat" description="ANK" evidence="3">
    <location>
        <begin position="57"/>
        <end position="89"/>
    </location>
</feature>
<name>A0A815MA74_9BILA</name>
<dbReference type="GO" id="GO:0070531">
    <property type="term" value="C:BRCA1-A complex"/>
    <property type="evidence" value="ECO:0007669"/>
    <property type="project" value="TreeGrafter"/>
</dbReference>
<keyword evidence="2 3" id="KW-0040">ANK repeat</keyword>
<dbReference type="EMBL" id="CAJNOL010001797">
    <property type="protein sequence ID" value="CAF1420229.1"/>
    <property type="molecule type" value="Genomic_DNA"/>
</dbReference>
<sequence>MGNYESFVREIRKNHSLLNEKDEYGRTLLYLAARNGYYDICNFLLRSGCKVNETQKDGSTALHGAAFYGHQSIVQLLLEYEANPSIINKFGHSPQDEASGKTINDYIMSKTHDKINSLLNRLKSDGLAKNFVVTKHDGRIIGKKILRNLDYSSAYSTNFWTLAWHGTKYEHLYSIMKYGLHPAGAVLSPQYRISPQEDHIGLNIRVGSIDNWANAVFVSPSIFYAAHRVYSERIFCDQQQWCVLVETRVKPGSFTKHKQTLLNKRDLLPGEPTNVEYRVAVKSDEDFILQVESERNVIVTALVFIHVGFLENIDEYYQGEELFANSEAERALFQ</sequence>
<dbReference type="PANTHER" id="PTHR24171:SF8">
    <property type="entry name" value="BRCA1-ASSOCIATED RING DOMAIN PROTEIN 1"/>
    <property type="match status" value="1"/>
</dbReference>
<accession>A0A815MA74</accession>
<dbReference type="PROSITE" id="PS50297">
    <property type="entry name" value="ANK_REP_REGION"/>
    <property type="match status" value="2"/>
</dbReference>
<evidence type="ECO:0000313" key="6">
    <source>
        <dbReference type="Proteomes" id="UP000663870"/>
    </source>
</evidence>
<dbReference type="PANTHER" id="PTHR24171">
    <property type="entry name" value="ANKYRIN REPEAT DOMAIN-CONTAINING PROTEIN 39-RELATED"/>
    <property type="match status" value="1"/>
</dbReference>
<keyword evidence="6" id="KW-1185">Reference proteome</keyword>
<gene>
    <name evidence="5" type="ORF">JXQ802_LOCUS35805</name>
    <name evidence="4" type="ORF">PYM288_LOCUS23102</name>
</gene>
<dbReference type="Proteomes" id="UP000663854">
    <property type="component" value="Unassembled WGS sequence"/>
</dbReference>
<dbReference type="Proteomes" id="UP000663870">
    <property type="component" value="Unassembled WGS sequence"/>
</dbReference>
<feature type="repeat" description="ANK" evidence="3">
    <location>
        <begin position="24"/>
        <end position="56"/>
    </location>
</feature>
<protein>
    <submittedName>
        <fullName evidence="5">Uncharacterized protein</fullName>
    </submittedName>
</protein>
<organism evidence="5 6">
    <name type="scientific">Rotaria sordida</name>
    <dbReference type="NCBI Taxonomy" id="392033"/>
    <lineage>
        <taxon>Eukaryota</taxon>
        <taxon>Metazoa</taxon>
        <taxon>Spiralia</taxon>
        <taxon>Gnathifera</taxon>
        <taxon>Rotifera</taxon>
        <taxon>Eurotatoria</taxon>
        <taxon>Bdelloidea</taxon>
        <taxon>Philodinida</taxon>
        <taxon>Philodinidae</taxon>
        <taxon>Rotaria</taxon>
    </lineage>
</organism>
<dbReference type="InterPro" id="IPR002110">
    <property type="entry name" value="Ankyrin_rpt"/>
</dbReference>
<evidence type="ECO:0000256" key="1">
    <source>
        <dbReference type="ARBA" id="ARBA00022737"/>
    </source>
</evidence>
<dbReference type="SUPFAM" id="SSF48403">
    <property type="entry name" value="Ankyrin repeat"/>
    <property type="match status" value="1"/>
</dbReference>
<dbReference type="GO" id="GO:0004842">
    <property type="term" value="F:ubiquitin-protein transferase activity"/>
    <property type="evidence" value="ECO:0007669"/>
    <property type="project" value="TreeGrafter"/>
</dbReference>
<dbReference type="AlphaFoldDB" id="A0A815MA74"/>
<dbReference type="PROSITE" id="PS50088">
    <property type="entry name" value="ANK_REPEAT"/>
    <property type="match status" value="2"/>
</dbReference>